<keyword evidence="3" id="KW-1185">Reference proteome</keyword>
<dbReference type="PANTHER" id="PTHR12271">
    <property type="entry name" value="POLY A POLYMERASE CID PAP -RELATED"/>
    <property type="match status" value="1"/>
</dbReference>
<feature type="region of interest" description="Disordered" evidence="1">
    <location>
        <begin position="125"/>
        <end position="154"/>
    </location>
</feature>
<organism evidence="4">
    <name type="scientific">Nippostrongylus brasiliensis</name>
    <name type="common">Rat hookworm</name>
    <dbReference type="NCBI Taxonomy" id="27835"/>
    <lineage>
        <taxon>Eukaryota</taxon>
        <taxon>Metazoa</taxon>
        <taxon>Ecdysozoa</taxon>
        <taxon>Nematoda</taxon>
        <taxon>Chromadorea</taxon>
        <taxon>Rhabditida</taxon>
        <taxon>Rhabditina</taxon>
        <taxon>Rhabditomorpha</taxon>
        <taxon>Strongyloidea</taxon>
        <taxon>Heligmosomidae</taxon>
        <taxon>Nippostrongylus</taxon>
    </lineage>
</organism>
<dbReference type="GO" id="GO:0031123">
    <property type="term" value="P:RNA 3'-end processing"/>
    <property type="evidence" value="ECO:0007669"/>
    <property type="project" value="TreeGrafter"/>
</dbReference>
<accession>A0A0N4YUH6</accession>
<name>A0A0N4YUH6_NIPBR</name>
<dbReference type="AlphaFoldDB" id="A0A0N4YUH6"/>
<dbReference type="GO" id="GO:1990817">
    <property type="term" value="F:poly(A) RNA polymerase activity"/>
    <property type="evidence" value="ECO:0007669"/>
    <property type="project" value="TreeGrafter"/>
</dbReference>
<feature type="compositionally biased region" description="Polar residues" evidence="1">
    <location>
        <begin position="125"/>
        <end position="137"/>
    </location>
</feature>
<dbReference type="EMBL" id="UYSL01025653">
    <property type="protein sequence ID" value="VDL84637.1"/>
    <property type="molecule type" value="Genomic_DNA"/>
</dbReference>
<reference evidence="2 3" key="2">
    <citation type="submission" date="2018-11" db="EMBL/GenBank/DDBJ databases">
        <authorList>
            <consortium name="Pathogen Informatics"/>
        </authorList>
    </citation>
    <scope>NUCLEOTIDE SEQUENCE [LARGE SCALE GENOMIC DNA]</scope>
</reference>
<evidence type="ECO:0000313" key="4">
    <source>
        <dbReference type="WBParaSite" id="NBR_0002089801-mRNA-1"/>
    </source>
</evidence>
<proteinExistence type="predicted"/>
<dbReference type="Proteomes" id="UP000271162">
    <property type="component" value="Unassembled WGS sequence"/>
</dbReference>
<dbReference type="WBParaSite" id="NBR_0002089801-mRNA-1">
    <property type="protein sequence ID" value="NBR_0002089801-mRNA-1"/>
    <property type="gene ID" value="NBR_0002089801"/>
</dbReference>
<dbReference type="STRING" id="27835.A0A0N4YUH6"/>
<evidence type="ECO:0000256" key="1">
    <source>
        <dbReference type="SAM" id="MobiDB-lite"/>
    </source>
</evidence>
<reference evidence="4" key="1">
    <citation type="submission" date="2017-02" db="UniProtKB">
        <authorList>
            <consortium name="WormBaseParasite"/>
        </authorList>
    </citation>
    <scope>IDENTIFICATION</scope>
</reference>
<dbReference type="SUPFAM" id="SSF81631">
    <property type="entry name" value="PAP/OAS1 substrate-binding domain"/>
    <property type="match status" value="1"/>
</dbReference>
<dbReference type="PANTHER" id="PTHR12271:SF117">
    <property type="entry name" value="PAP-ASSOCIATED DOMAIN-CONTAINING PROTEIN"/>
    <property type="match status" value="1"/>
</dbReference>
<dbReference type="Gene3D" id="1.10.1410.10">
    <property type="match status" value="1"/>
</dbReference>
<sequence length="269" mass="28972">MATTARVKDTLSYKRKELVAPIAGNAFCPGEGDHSFGAVQPGPLKCVTAERQGLNYGGTSVAGEPAVADTLGAMQPALRYSDGERPAGVQCGYKLTPDIKGGWIRPPIAGTWRSLETVGNSREIQQATPSSLDTVTSGKEAVKRSQGADNQHASSSLLSYTEPLLSARCVAEAVSEYRIDDRFAVICLLVKHWAIQNDIGSAKCGSLSSYSIALLVLHFFQCGIEPAVLPNLQVRLSLHFSCILWISSPRCYSSSCIRQNSVERHLWSS</sequence>
<protein>
    <submittedName>
        <fullName evidence="4">Polynucleotide adenylyltransferase</fullName>
    </submittedName>
</protein>
<evidence type="ECO:0000313" key="3">
    <source>
        <dbReference type="Proteomes" id="UP000271162"/>
    </source>
</evidence>
<evidence type="ECO:0000313" key="2">
    <source>
        <dbReference type="EMBL" id="VDL84637.1"/>
    </source>
</evidence>
<gene>
    <name evidence="2" type="ORF">NBR_LOCUS20899</name>
</gene>